<dbReference type="CDD" id="cd08500">
    <property type="entry name" value="PBP2_NikA_DppA_OppA_like_4"/>
    <property type="match status" value="1"/>
</dbReference>
<feature type="signal peptide" evidence="3">
    <location>
        <begin position="1"/>
        <end position="22"/>
    </location>
</feature>
<dbReference type="InterPro" id="IPR000914">
    <property type="entry name" value="SBP_5_dom"/>
</dbReference>
<sequence>MFNRLFPLLLAAAVALSCPLAAQTQSPHPVVQESTFWADEVARGLMPPATWRIPQEPLVVDLEAKGRSFGTQGGTLRTMISRSKDVRQMVVYGYARLVGYDHKYNLKPDILRDVTVEDGRRFTLHLREGHKWSDGSDFTSADFDYWWNHVANNPELSPNGPPDVMRVGRQLATMSFPDRLTVVVEWPVSNPEFLQQLAAARPPFIYRPSTYLKQFHVDFADPAILKTEIDKRRVRGWAALHNRIDNMYKFDNPALPTLQPWMSATATKSTRQLYVRNPYFHRIDARGVQLPYIDVVEMTVVGAGLVAAKSNAGETDLQARGLDFNDVAILKKGESDGANYHTLLWGNGAASQIAIYPNLNFADPVWREVIRDVRFRRALSMGIDRHMINRALYFGLGQEGGMAALAGSAFFSEANLHAWASYDPDAANALLDEMGLTERTPSGLRKLPDGRPMEFVIETAGERQEVENALAIITDTWREIGIKLVMRPLDRDILRNRVYAGVTMAAVWYGWDNGLPQPYTPPGYLAPTQQDFMAWPMWGQYYQTRGAAGEAVNMPQAKRLLVLSAQWTAAKDDATRSAIWREMLEIHASEQYGIGILAEAPQPVVVNNTLRNVPEAATWAWEPGAHFGVHRMDEFWFDLPTQTAQVSK</sequence>
<keyword evidence="3" id="KW-0732">Signal</keyword>
<dbReference type="GO" id="GO:1904680">
    <property type="term" value="F:peptide transmembrane transporter activity"/>
    <property type="evidence" value="ECO:0007669"/>
    <property type="project" value="TreeGrafter"/>
</dbReference>
<evidence type="ECO:0000256" key="3">
    <source>
        <dbReference type="SAM" id="SignalP"/>
    </source>
</evidence>
<dbReference type="GO" id="GO:0015833">
    <property type="term" value="P:peptide transport"/>
    <property type="evidence" value="ECO:0007669"/>
    <property type="project" value="TreeGrafter"/>
</dbReference>
<evidence type="ECO:0000313" key="5">
    <source>
        <dbReference type="EMBL" id="ASM71085.1"/>
    </source>
</evidence>
<dbReference type="Pfam" id="PF00496">
    <property type="entry name" value="SBP_bac_5"/>
    <property type="match status" value="1"/>
</dbReference>
<evidence type="ECO:0000259" key="4">
    <source>
        <dbReference type="Pfam" id="PF00496"/>
    </source>
</evidence>
<dbReference type="KEGG" id="spse:SULPSESMR1_00249"/>
<dbReference type="GO" id="GO:0030288">
    <property type="term" value="C:outer membrane-bounded periplasmic space"/>
    <property type="evidence" value="ECO:0007669"/>
    <property type="project" value="UniProtKB-ARBA"/>
</dbReference>
<reference evidence="5 6" key="1">
    <citation type="submission" date="2017-07" db="EMBL/GenBank/DDBJ databases">
        <title>Genome Sequence of Sulfitobacter pseudonitzschiae Strain SMR1 Isolated from a culture of the Diatom Skeletonema marinoi.</title>
        <authorList>
            <person name="Topel M."/>
            <person name="Pinder M.I.M."/>
            <person name="Johansson O.N."/>
            <person name="Kourtchenko O."/>
            <person name="Godhe A."/>
            <person name="Clarke A.K."/>
        </authorList>
    </citation>
    <scope>NUCLEOTIDE SEQUENCE [LARGE SCALE GENOMIC DNA]</scope>
    <source>
        <strain evidence="5 6">SMR1</strain>
    </source>
</reference>
<evidence type="ECO:0000256" key="1">
    <source>
        <dbReference type="ARBA" id="ARBA00004418"/>
    </source>
</evidence>
<dbReference type="Gene3D" id="3.10.105.10">
    <property type="entry name" value="Dipeptide-binding Protein, Domain 3"/>
    <property type="match status" value="1"/>
</dbReference>
<dbReference type="PROSITE" id="PS51257">
    <property type="entry name" value="PROKAR_LIPOPROTEIN"/>
    <property type="match status" value="1"/>
</dbReference>
<dbReference type="PANTHER" id="PTHR30290">
    <property type="entry name" value="PERIPLASMIC BINDING COMPONENT OF ABC TRANSPORTER"/>
    <property type="match status" value="1"/>
</dbReference>
<comment type="subcellular location">
    <subcellularLocation>
        <location evidence="1">Periplasm</location>
    </subcellularLocation>
</comment>
<dbReference type="GO" id="GO:0043190">
    <property type="term" value="C:ATP-binding cassette (ABC) transporter complex"/>
    <property type="evidence" value="ECO:0007669"/>
    <property type="project" value="InterPro"/>
</dbReference>
<dbReference type="OrthoDB" id="9803988at2"/>
<dbReference type="InterPro" id="IPR039424">
    <property type="entry name" value="SBP_5"/>
</dbReference>
<feature type="chain" id="PRO_5011968046" evidence="3">
    <location>
        <begin position="23"/>
        <end position="648"/>
    </location>
</feature>
<dbReference type="EMBL" id="CP022415">
    <property type="protein sequence ID" value="ASM71085.1"/>
    <property type="molecule type" value="Genomic_DNA"/>
</dbReference>
<proteinExistence type="inferred from homology"/>
<protein>
    <submittedName>
        <fullName evidence="5">Putative ABC transporter-binding protein</fullName>
    </submittedName>
</protein>
<dbReference type="PANTHER" id="PTHR30290:SF62">
    <property type="entry name" value="OLIGOPEPTIDE ABC TRANSPORTER, PERIPLASMIC OLIGOPEPTIDE-BINDING PROTEIN"/>
    <property type="match status" value="1"/>
</dbReference>
<gene>
    <name evidence="5" type="ORF">SULPSESMR1_00249</name>
</gene>
<evidence type="ECO:0000256" key="2">
    <source>
        <dbReference type="ARBA" id="ARBA00005695"/>
    </source>
</evidence>
<dbReference type="SUPFAM" id="SSF53850">
    <property type="entry name" value="Periplasmic binding protein-like II"/>
    <property type="match status" value="1"/>
</dbReference>
<dbReference type="AlphaFoldDB" id="A0A221JWH2"/>
<dbReference type="STRING" id="1402135.SAMN05444149_102258"/>
<dbReference type="RefSeq" id="WP_089419190.1">
    <property type="nucleotide sequence ID" value="NZ_CP022415.1"/>
</dbReference>
<organism evidence="5 6">
    <name type="scientific">Pseudosulfitobacter pseudonitzschiae</name>
    <dbReference type="NCBI Taxonomy" id="1402135"/>
    <lineage>
        <taxon>Bacteria</taxon>
        <taxon>Pseudomonadati</taxon>
        <taxon>Pseudomonadota</taxon>
        <taxon>Alphaproteobacteria</taxon>
        <taxon>Rhodobacterales</taxon>
        <taxon>Roseobacteraceae</taxon>
        <taxon>Pseudosulfitobacter</taxon>
    </lineage>
</organism>
<accession>A0A221JWH2</accession>
<feature type="domain" description="Solute-binding protein family 5" evidence="4">
    <location>
        <begin position="106"/>
        <end position="524"/>
    </location>
</feature>
<keyword evidence="6" id="KW-1185">Reference proteome</keyword>
<name>A0A221JWH2_9RHOB</name>
<evidence type="ECO:0000313" key="6">
    <source>
        <dbReference type="Proteomes" id="UP000199754"/>
    </source>
</evidence>
<dbReference type="Proteomes" id="UP000199754">
    <property type="component" value="Chromosome"/>
</dbReference>
<dbReference type="Gene3D" id="3.40.190.10">
    <property type="entry name" value="Periplasmic binding protein-like II"/>
    <property type="match status" value="1"/>
</dbReference>
<comment type="similarity">
    <text evidence="2">Belongs to the bacterial solute-binding protein 5 family.</text>
</comment>